<feature type="transmembrane region" description="Helical" evidence="1">
    <location>
        <begin position="36"/>
        <end position="55"/>
    </location>
</feature>
<sequence>MSEETPSTDAPTSLVDLINKLVEPVEPASISMVPQTGGWVVLAVVLILVALYVVLRTRAHLQRNAYRKAALSALEQAGDDAAAIATILRSTALAAFPRAQVASLSGAEWLAFLDRSAGMDDFRNGAGQVLATAPYASPARADPALREAAKSWVRRHQRQVSA</sequence>
<evidence type="ECO:0008006" key="4">
    <source>
        <dbReference type="Google" id="ProtNLM"/>
    </source>
</evidence>
<keyword evidence="3" id="KW-1185">Reference proteome</keyword>
<dbReference type="KEGG" id="rli:RLO149_c040810"/>
<evidence type="ECO:0000313" key="2">
    <source>
        <dbReference type="EMBL" id="AEI95977.1"/>
    </source>
</evidence>
<keyword evidence="1" id="KW-0812">Transmembrane</keyword>
<keyword evidence="1" id="KW-1133">Transmembrane helix</keyword>
<dbReference type="eggNOG" id="COG2304">
    <property type="taxonomic scope" value="Bacteria"/>
</dbReference>
<name>F7ZFH2_ROSLO</name>
<keyword evidence="1" id="KW-0472">Membrane</keyword>
<dbReference type="OrthoDB" id="283083at2"/>
<dbReference type="AlphaFoldDB" id="F7ZFH2"/>
<dbReference type="RefSeq" id="WP_013963856.1">
    <property type="nucleotide sequence ID" value="NC_015730.1"/>
</dbReference>
<protein>
    <recommendedName>
        <fullName evidence="4">DUF4381 domain-containing protein</fullName>
    </recommendedName>
</protein>
<proteinExistence type="predicted"/>
<dbReference type="EMBL" id="CP002623">
    <property type="protein sequence ID" value="AEI95977.1"/>
    <property type="molecule type" value="Genomic_DNA"/>
</dbReference>
<dbReference type="HOGENOM" id="CLU_113195_1_0_5"/>
<evidence type="ECO:0000313" key="3">
    <source>
        <dbReference type="Proteomes" id="UP000001353"/>
    </source>
</evidence>
<evidence type="ECO:0000256" key="1">
    <source>
        <dbReference type="SAM" id="Phobius"/>
    </source>
</evidence>
<reference evidence="2 3" key="1">
    <citation type="journal article" date="2011" name="BMC Genomics">
        <title>Comparative genome analysis and genome-guided physiological analysis of Roseobacter litoralis.</title>
        <authorList>
            <person name="Kalhoefer D."/>
            <person name="Thole S."/>
            <person name="Voget S."/>
            <person name="Lehmann R."/>
            <person name="Liesegang H."/>
            <person name="Wollher A."/>
            <person name="Daniel R."/>
            <person name="Simon M."/>
            <person name="Brinkhoff T."/>
        </authorList>
    </citation>
    <scope>NUCLEOTIDE SEQUENCE [LARGE SCALE GENOMIC DNA]</scope>
    <source>
        <strain evidence="3">ATCC 49566 / DSM 6996 / JCM 21268 / NBRC 15278 / OCh 149</strain>
    </source>
</reference>
<dbReference type="InterPro" id="IPR025489">
    <property type="entry name" value="DUF4381"/>
</dbReference>
<dbReference type="STRING" id="391595.RLO149_c040810"/>
<gene>
    <name evidence="2" type="ordered locus">RLO149_c040810</name>
</gene>
<organism evidence="2 3">
    <name type="scientific">Roseobacter litoralis (strain ATCC 49566 / DSM 6996 / JCM 21268 / NBRC 15278 / OCh 149)</name>
    <dbReference type="NCBI Taxonomy" id="391595"/>
    <lineage>
        <taxon>Bacteria</taxon>
        <taxon>Pseudomonadati</taxon>
        <taxon>Pseudomonadota</taxon>
        <taxon>Alphaproteobacteria</taxon>
        <taxon>Rhodobacterales</taxon>
        <taxon>Roseobacteraceae</taxon>
        <taxon>Roseobacter</taxon>
    </lineage>
</organism>
<accession>F7ZFH2</accession>
<dbReference type="Pfam" id="PF14316">
    <property type="entry name" value="DUF4381"/>
    <property type="match status" value="1"/>
</dbReference>
<dbReference type="Proteomes" id="UP000001353">
    <property type="component" value="Chromosome"/>
</dbReference>